<feature type="region of interest" description="Disordered" evidence="1">
    <location>
        <begin position="1"/>
        <end position="24"/>
    </location>
</feature>
<keyword evidence="3" id="KW-1185">Reference proteome</keyword>
<dbReference type="GeneID" id="66075884"/>
<protein>
    <submittedName>
        <fullName evidence="2">Uncharacterized protein</fullName>
    </submittedName>
</protein>
<dbReference type="Proteomes" id="UP001049176">
    <property type="component" value="Chromosome 3"/>
</dbReference>
<accession>A0A9P8AAU7</accession>
<reference evidence="2" key="1">
    <citation type="journal article" date="2021" name="Genome Biol. Evol.">
        <title>The assembled and annotated genome of the fairy-ring fungus Marasmius oreades.</title>
        <authorList>
            <person name="Hiltunen M."/>
            <person name="Ament-Velasquez S.L."/>
            <person name="Johannesson H."/>
        </authorList>
    </citation>
    <scope>NUCLEOTIDE SEQUENCE</scope>
    <source>
        <strain evidence="2">03SP1</strain>
    </source>
</reference>
<sequence>MNPCDISGSDSDNFKQSKHTNPMTQPTLKTKVQYWKSKVTHIEDCFIKVGAGLGSNYYYAQSAYQLAINSNNDRHAFQALEKFHTTLKDLVSMCYKYQTQILETLGPGEILEELLDLRGWISSQVFVVKVGYGY</sequence>
<comment type="caution">
    <text evidence="2">The sequence shown here is derived from an EMBL/GenBank/DDBJ whole genome shotgun (WGS) entry which is preliminary data.</text>
</comment>
<organism evidence="2 3">
    <name type="scientific">Marasmius oreades</name>
    <name type="common">fairy-ring Marasmius</name>
    <dbReference type="NCBI Taxonomy" id="181124"/>
    <lineage>
        <taxon>Eukaryota</taxon>
        <taxon>Fungi</taxon>
        <taxon>Dikarya</taxon>
        <taxon>Basidiomycota</taxon>
        <taxon>Agaricomycotina</taxon>
        <taxon>Agaricomycetes</taxon>
        <taxon>Agaricomycetidae</taxon>
        <taxon>Agaricales</taxon>
        <taxon>Marasmiineae</taxon>
        <taxon>Marasmiaceae</taxon>
        <taxon>Marasmius</taxon>
    </lineage>
</organism>
<evidence type="ECO:0000313" key="3">
    <source>
        <dbReference type="Proteomes" id="UP001049176"/>
    </source>
</evidence>
<proteinExistence type="predicted"/>
<gene>
    <name evidence="2" type="ORF">E1B28_006808</name>
</gene>
<dbReference type="EMBL" id="CM032183">
    <property type="protein sequence ID" value="KAG7096134.1"/>
    <property type="molecule type" value="Genomic_DNA"/>
</dbReference>
<dbReference type="AlphaFoldDB" id="A0A9P8AAU7"/>
<dbReference type="KEGG" id="more:E1B28_006808"/>
<evidence type="ECO:0000256" key="1">
    <source>
        <dbReference type="SAM" id="MobiDB-lite"/>
    </source>
</evidence>
<name>A0A9P8AAU7_9AGAR</name>
<dbReference type="RefSeq" id="XP_043012604.1">
    <property type="nucleotide sequence ID" value="XM_043151508.1"/>
</dbReference>
<evidence type="ECO:0000313" key="2">
    <source>
        <dbReference type="EMBL" id="KAG7096134.1"/>
    </source>
</evidence>